<dbReference type="RefSeq" id="WP_394825600.1">
    <property type="nucleotide sequence ID" value="NZ_CP089984.1"/>
</dbReference>
<organism evidence="2 3">
    <name type="scientific">Pendulispora albinea</name>
    <dbReference type="NCBI Taxonomy" id="2741071"/>
    <lineage>
        <taxon>Bacteria</taxon>
        <taxon>Pseudomonadati</taxon>
        <taxon>Myxococcota</taxon>
        <taxon>Myxococcia</taxon>
        <taxon>Myxococcales</taxon>
        <taxon>Sorangiineae</taxon>
        <taxon>Pendulisporaceae</taxon>
        <taxon>Pendulispora</taxon>
    </lineage>
</organism>
<protein>
    <submittedName>
        <fullName evidence="2">Glyoxalase/bleomycin resistance/extradiol dioxygenase family protein</fullName>
    </submittedName>
</protein>
<keyword evidence="3" id="KW-1185">Reference proteome</keyword>
<dbReference type="GO" id="GO:0051213">
    <property type="term" value="F:dioxygenase activity"/>
    <property type="evidence" value="ECO:0007669"/>
    <property type="project" value="UniProtKB-KW"/>
</dbReference>
<keyword evidence="2" id="KW-0560">Oxidoreductase</keyword>
<feature type="domain" description="Glyoxalase/fosfomycin resistance/dioxygenase" evidence="1">
    <location>
        <begin position="6"/>
        <end position="133"/>
    </location>
</feature>
<dbReference type="Pfam" id="PF00903">
    <property type="entry name" value="Glyoxalase"/>
    <property type="match status" value="1"/>
</dbReference>
<dbReference type="CDD" id="cd06588">
    <property type="entry name" value="PhnB_like"/>
    <property type="match status" value="1"/>
</dbReference>
<dbReference type="SUPFAM" id="SSF54593">
    <property type="entry name" value="Glyoxalase/Bleomycin resistance protein/Dihydroxybiphenyl dioxygenase"/>
    <property type="match status" value="1"/>
</dbReference>
<dbReference type="PANTHER" id="PTHR33990">
    <property type="entry name" value="PROTEIN YJDN-RELATED"/>
    <property type="match status" value="1"/>
</dbReference>
<evidence type="ECO:0000313" key="2">
    <source>
        <dbReference type="EMBL" id="WXB15969.1"/>
    </source>
</evidence>
<gene>
    <name evidence="2" type="ORF">LZC94_01570</name>
</gene>
<dbReference type="Proteomes" id="UP001370348">
    <property type="component" value="Chromosome"/>
</dbReference>
<dbReference type="Gene3D" id="3.10.180.10">
    <property type="entry name" value="2,3-Dihydroxybiphenyl 1,2-Dioxygenase, domain 1"/>
    <property type="match status" value="1"/>
</dbReference>
<dbReference type="EMBL" id="CP089984">
    <property type="protein sequence ID" value="WXB15969.1"/>
    <property type="molecule type" value="Genomic_DNA"/>
</dbReference>
<reference evidence="2 3" key="1">
    <citation type="submission" date="2021-12" db="EMBL/GenBank/DDBJ databases">
        <title>Discovery of the Pendulisporaceae a myxobacterial family with distinct sporulation behavior and unique specialized metabolism.</title>
        <authorList>
            <person name="Garcia R."/>
            <person name="Popoff A."/>
            <person name="Bader C.D."/>
            <person name="Loehr J."/>
            <person name="Walesch S."/>
            <person name="Walt C."/>
            <person name="Boldt J."/>
            <person name="Bunk B."/>
            <person name="Haeckl F.J.F.P.J."/>
            <person name="Gunesch A.P."/>
            <person name="Birkelbach J."/>
            <person name="Nuebel U."/>
            <person name="Pietschmann T."/>
            <person name="Bach T."/>
            <person name="Mueller R."/>
        </authorList>
    </citation>
    <scope>NUCLEOTIDE SEQUENCE [LARGE SCALE GENOMIC DNA]</scope>
    <source>
        <strain evidence="2 3">MSr11954</strain>
    </source>
</reference>
<keyword evidence="2" id="KW-0223">Dioxygenase</keyword>
<dbReference type="InterPro" id="IPR028973">
    <property type="entry name" value="PhnB-like"/>
</dbReference>
<accession>A0ABZ2LYG3</accession>
<evidence type="ECO:0000259" key="1">
    <source>
        <dbReference type="Pfam" id="PF00903"/>
    </source>
</evidence>
<dbReference type="InterPro" id="IPR029068">
    <property type="entry name" value="Glyas_Bleomycin-R_OHBP_Dase"/>
</dbReference>
<evidence type="ECO:0000313" key="3">
    <source>
        <dbReference type="Proteomes" id="UP001370348"/>
    </source>
</evidence>
<dbReference type="PANTHER" id="PTHR33990:SF1">
    <property type="entry name" value="PROTEIN YJDN"/>
    <property type="match status" value="1"/>
</dbReference>
<dbReference type="InterPro" id="IPR004360">
    <property type="entry name" value="Glyas_Fos-R_dOase_dom"/>
</dbReference>
<proteinExistence type="predicted"/>
<sequence length="144" mass="15825">MAIKNLNPYVFFSGNAAEALKFYEKTLGAKVDGLMQFGDVKDAPGGPEDKHRVMHALVKLGDAAIMVSDVMPGQNASTVSNVEICLDFDTVEDLLQKFDALSAGGKVIMAPHDTFWGAKFGTLKDKFNIHWMFNCQVTDPNLRK</sequence>
<name>A0ABZ2LYG3_9BACT</name>